<dbReference type="EMBL" id="JAFCIX010000332">
    <property type="protein sequence ID" value="KAH6594531.1"/>
    <property type="molecule type" value="Genomic_DNA"/>
</dbReference>
<keyword evidence="2" id="KW-0732">Signal</keyword>
<organism evidence="3 4">
    <name type="scientific">Batrachochytrium salamandrivorans</name>
    <dbReference type="NCBI Taxonomy" id="1357716"/>
    <lineage>
        <taxon>Eukaryota</taxon>
        <taxon>Fungi</taxon>
        <taxon>Fungi incertae sedis</taxon>
        <taxon>Chytridiomycota</taxon>
        <taxon>Chytridiomycota incertae sedis</taxon>
        <taxon>Chytridiomycetes</taxon>
        <taxon>Rhizophydiales</taxon>
        <taxon>Rhizophydiales incertae sedis</taxon>
        <taxon>Batrachochytrium</taxon>
    </lineage>
</organism>
<gene>
    <name evidence="3" type="ORF">BASA50_006481</name>
</gene>
<keyword evidence="4" id="KW-1185">Reference proteome</keyword>
<reference evidence="3 4" key="1">
    <citation type="submission" date="2021-02" db="EMBL/GenBank/DDBJ databases">
        <title>Variation within the Batrachochytrium salamandrivorans European outbreak.</title>
        <authorList>
            <person name="Kelly M."/>
            <person name="Pasmans F."/>
            <person name="Shea T.P."/>
            <person name="Munoz J.F."/>
            <person name="Carranza S."/>
            <person name="Cuomo C.A."/>
            <person name="Martel A."/>
        </authorList>
    </citation>
    <scope>NUCLEOTIDE SEQUENCE [LARGE SCALE GENOMIC DNA]</scope>
    <source>
        <strain evidence="3 4">AMFP18/2</strain>
    </source>
</reference>
<evidence type="ECO:0000256" key="1">
    <source>
        <dbReference type="SAM" id="MobiDB-lite"/>
    </source>
</evidence>
<dbReference type="Proteomes" id="UP001648503">
    <property type="component" value="Unassembled WGS sequence"/>
</dbReference>
<comment type="caution">
    <text evidence="3">The sequence shown here is derived from an EMBL/GenBank/DDBJ whole genome shotgun (WGS) entry which is preliminary data.</text>
</comment>
<evidence type="ECO:0000256" key="2">
    <source>
        <dbReference type="SAM" id="SignalP"/>
    </source>
</evidence>
<protein>
    <submittedName>
        <fullName evidence="3">Uncharacterized protein</fullName>
    </submittedName>
</protein>
<feature type="signal peptide" evidence="2">
    <location>
        <begin position="1"/>
        <end position="18"/>
    </location>
</feature>
<feature type="region of interest" description="Disordered" evidence="1">
    <location>
        <begin position="26"/>
        <end position="72"/>
    </location>
</feature>
<evidence type="ECO:0000313" key="4">
    <source>
        <dbReference type="Proteomes" id="UP001648503"/>
    </source>
</evidence>
<proteinExistence type="predicted"/>
<feature type="chain" id="PRO_5045597910" evidence="2">
    <location>
        <begin position="19"/>
        <end position="240"/>
    </location>
</feature>
<sequence>MKFSVLVVAAMAITLVSASGRGQPKGFLKKGGGMIGSESLEKLVRDDDPESEPPQNSPRRGARQGPSQSSLAHGSIPVLTLDEVLHNSDTPQVPELRKKDPICDSIVRELQASRDKICDLDYRFQKKESDFYKLMTGKGNRWMETMSMSKNRYEKDRKHDLDPEKIREWLGSNPGAITKLQEIKEESIDLEGGHRVIWGKLLGKNCPTEGLERLSPARMAEDGYFIQWKDEFNLMRFDEQ</sequence>
<name>A0ABQ8FAU6_9FUNG</name>
<accession>A0ABQ8FAU6</accession>
<evidence type="ECO:0000313" key="3">
    <source>
        <dbReference type="EMBL" id="KAH6594531.1"/>
    </source>
</evidence>